<accession>A0ACA9QCE4</accession>
<dbReference type="EMBL" id="CAJVQC010030412">
    <property type="protein sequence ID" value="CAG8745489.1"/>
    <property type="molecule type" value="Genomic_DNA"/>
</dbReference>
<comment type="caution">
    <text evidence="1">The sequence shown here is derived from an EMBL/GenBank/DDBJ whole genome shotgun (WGS) entry which is preliminary data.</text>
</comment>
<protein>
    <submittedName>
        <fullName evidence="1">9277_t:CDS:1</fullName>
    </submittedName>
</protein>
<organism evidence="1 2">
    <name type="scientific">Racocetra persica</name>
    <dbReference type="NCBI Taxonomy" id="160502"/>
    <lineage>
        <taxon>Eukaryota</taxon>
        <taxon>Fungi</taxon>
        <taxon>Fungi incertae sedis</taxon>
        <taxon>Mucoromycota</taxon>
        <taxon>Glomeromycotina</taxon>
        <taxon>Glomeromycetes</taxon>
        <taxon>Diversisporales</taxon>
        <taxon>Gigasporaceae</taxon>
        <taxon>Racocetra</taxon>
    </lineage>
</organism>
<evidence type="ECO:0000313" key="2">
    <source>
        <dbReference type="Proteomes" id="UP000789920"/>
    </source>
</evidence>
<sequence length="111" mass="12936">ALKRNLRSKLRRTKKVKLGKQTNPSMDNEITPSTNDDINHNDCEGDDSDKQKEIFYNPQKHKTQGETRLSTKDQSREYIRSFWVSEDFLAEDLKSINKSQMTNVISPNLHL</sequence>
<keyword evidence="2" id="KW-1185">Reference proteome</keyword>
<gene>
    <name evidence="1" type="ORF">RPERSI_LOCUS13609</name>
</gene>
<name>A0ACA9QCE4_9GLOM</name>
<evidence type="ECO:0000313" key="1">
    <source>
        <dbReference type="EMBL" id="CAG8745489.1"/>
    </source>
</evidence>
<dbReference type="Proteomes" id="UP000789920">
    <property type="component" value="Unassembled WGS sequence"/>
</dbReference>
<reference evidence="1" key="1">
    <citation type="submission" date="2021-06" db="EMBL/GenBank/DDBJ databases">
        <authorList>
            <person name="Kallberg Y."/>
            <person name="Tangrot J."/>
            <person name="Rosling A."/>
        </authorList>
    </citation>
    <scope>NUCLEOTIDE SEQUENCE</scope>
    <source>
        <strain evidence="1">MA461A</strain>
    </source>
</reference>
<feature type="non-terminal residue" evidence="1">
    <location>
        <position position="1"/>
    </location>
</feature>
<proteinExistence type="predicted"/>